<dbReference type="AlphaFoldDB" id="A0A0K2V528"/>
<proteinExistence type="predicted"/>
<protein>
    <submittedName>
        <fullName evidence="2">Uncharacterized protein</fullName>
    </submittedName>
</protein>
<reference evidence="2" key="1">
    <citation type="submission" date="2014-05" db="EMBL/GenBank/DDBJ databases">
        <authorList>
            <person name="Chronopoulou M."/>
        </authorList>
    </citation>
    <scope>NUCLEOTIDE SEQUENCE</scope>
    <source>
        <tissue evidence="2">Whole organism</tissue>
    </source>
</reference>
<feature type="compositionally biased region" description="Basic and acidic residues" evidence="1">
    <location>
        <begin position="9"/>
        <end position="20"/>
    </location>
</feature>
<evidence type="ECO:0000313" key="2">
    <source>
        <dbReference type="EMBL" id="CDW45400.1"/>
    </source>
</evidence>
<dbReference type="EMBL" id="HACA01028039">
    <property type="protein sequence ID" value="CDW45400.1"/>
    <property type="molecule type" value="Transcribed_RNA"/>
</dbReference>
<organism evidence="2">
    <name type="scientific">Lepeophtheirus salmonis</name>
    <name type="common">Salmon louse</name>
    <name type="synonym">Caligus salmonis</name>
    <dbReference type="NCBI Taxonomy" id="72036"/>
    <lineage>
        <taxon>Eukaryota</taxon>
        <taxon>Metazoa</taxon>
        <taxon>Ecdysozoa</taxon>
        <taxon>Arthropoda</taxon>
        <taxon>Crustacea</taxon>
        <taxon>Multicrustacea</taxon>
        <taxon>Hexanauplia</taxon>
        <taxon>Copepoda</taxon>
        <taxon>Siphonostomatoida</taxon>
        <taxon>Caligidae</taxon>
        <taxon>Lepeophtheirus</taxon>
    </lineage>
</organism>
<accession>A0A0K2V528</accession>
<feature type="region of interest" description="Disordered" evidence="1">
    <location>
        <begin position="1"/>
        <end position="27"/>
    </location>
</feature>
<name>A0A0K2V528_LEPSM</name>
<sequence length="27" mass="3122">MNVRIHRVSRSDSSLHEAHVLARKANH</sequence>
<evidence type="ECO:0000256" key="1">
    <source>
        <dbReference type="SAM" id="MobiDB-lite"/>
    </source>
</evidence>